<feature type="domain" description="F-box" evidence="1">
    <location>
        <begin position="50"/>
        <end position="103"/>
    </location>
</feature>
<dbReference type="InterPro" id="IPR001810">
    <property type="entry name" value="F-box_dom"/>
</dbReference>
<dbReference type="SUPFAM" id="SSF52047">
    <property type="entry name" value="RNI-like"/>
    <property type="match status" value="1"/>
</dbReference>
<dbReference type="Proteomes" id="UP000053257">
    <property type="component" value="Unassembled WGS sequence"/>
</dbReference>
<dbReference type="OrthoDB" id="2754780at2759"/>
<sequence>MSEPTAASLALAPDERSTNAEIAARELLDQGILDESIRLRRHKNDALPSISRLPPEIIAEILVLFVHHARQSCSCLHWIRVAHVCSRWRSIARGLSSLWAVIYTIPDPRCTDMFLALSQTSPLSIISALPEYREIVDAKFFVPLAHAMDRIQHMDLSLRWPTMVGLRRFSQDVSVVPKAALSLETLDLTYIRSQTYSKYGVDLMFDDPGPTQNFWFFSSATPMPTLRTLRLTGFPLSYTKNLSRPTLTELRVRATGPFDLSIWQSVLAALPSLEVLHITGEGEDDIPMAPSASPSGPNIELRQLRELCLSRRHLISDKTSVCTRLLHQLRIPSSCKIEVSIAKDDPLYTIDTVMSKKDGRAYLGEPQALTSLRLDPLRMCLWLEAGPHCHSRDETCDVKFYTSGAELLCVMPRAPTFFLNNIKLLCICENHLEMQLLTLFTQLCELHVHGIWRARKRLKGLALLPPTALRQLRSLTLEWSRWRARGGSEPLSLIIDAVLTARREAGAAIEELHLHQLYSLDDQEDVSWLERMEASEMPT</sequence>
<evidence type="ECO:0000259" key="1">
    <source>
        <dbReference type="Pfam" id="PF12937"/>
    </source>
</evidence>
<keyword evidence="3" id="KW-1185">Reference proteome</keyword>
<dbReference type="HOGENOM" id="CLU_514454_0_0_1"/>
<dbReference type="STRING" id="745531.A0A0C3RTN3"/>
<gene>
    <name evidence="2" type="ORF">PHLGIDRAFT_129727</name>
</gene>
<organism evidence="2 3">
    <name type="scientific">Phlebiopsis gigantea (strain 11061_1 CR5-6)</name>
    <name type="common">White-rot fungus</name>
    <name type="synonym">Peniophora gigantea</name>
    <dbReference type="NCBI Taxonomy" id="745531"/>
    <lineage>
        <taxon>Eukaryota</taxon>
        <taxon>Fungi</taxon>
        <taxon>Dikarya</taxon>
        <taxon>Basidiomycota</taxon>
        <taxon>Agaricomycotina</taxon>
        <taxon>Agaricomycetes</taxon>
        <taxon>Polyporales</taxon>
        <taxon>Phanerochaetaceae</taxon>
        <taxon>Phlebiopsis</taxon>
    </lineage>
</organism>
<dbReference type="Gene3D" id="1.20.1280.50">
    <property type="match status" value="1"/>
</dbReference>
<proteinExistence type="predicted"/>
<evidence type="ECO:0000313" key="3">
    <source>
        <dbReference type="Proteomes" id="UP000053257"/>
    </source>
</evidence>
<dbReference type="Pfam" id="PF12937">
    <property type="entry name" value="F-box-like"/>
    <property type="match status" value="1"/>
</dbReference>
<reference evidence="2 3" key="1">
    <citation type="journal article" date="2014" name="PLoS Genet.">
        <title>Analysis of the Phlebiopsis gigantea genome, transcriptome and secretome provides insight into its pioneer colonization strategies of wood.</title>
        <authorList>
            <person name="Hori C."/>
            <person name="Ishida T."/>
            <person name="Igarashi K."/>
            <person name="Samejima M."/>
            <person name="Suzuki H."/>
            <person name="Master E."/>
            <person name="Ferreira P."/>
            <person name="Ruiz-Duenas F.J."/>
            <person name="Held B."/>
            <person name="Canessa P."/>
            <person name="Larrondo L.F."/>
            <person name="Schmoll M."/>
            <person name="Druzhinina I.S."/>
            <person name="Kubicek C.P."/>
            <person name="Gaskell J.A."/>
            <person name="Kersten P."/>
            <person name="St John F."/>
            <person name="Glasner J."/>
            <person name="Sabat G."/>
            <person name="Splinter BonDurant S."/>
            <person name="Syed K."/>
            <person name="Yadav J."/>
            <person name="Mgbeahuruike A.C."/>
            <person name="Kovalchuk A."/>
            <person name="Asiegbu F.O."/>
            <person name="Lackner G."/>
            <person name="Hoffmeister D."/>
            <person name="Rencoret J."/>
            <person name="Gutierrez A."/>
            <person name="Sun H."/>
            <person name="Lindquist E."/>
            <person name="Barry K."/>
            <person name="Riley R."/>
            <person name="Grigoriev I.V."/>
            <person name="Henrissat B."/>
            <person name="Kues U."/>
            <person name="Berka R.M."/>
            <person name="Martinez A.T."/>
            <person name="Covert S.F."/>
            <person name="Blanchette R.A."/>
            <person name="Cullen D."/>
        </authorList>
    </citation>
    <scope>NUCLEOTIDE SEQUENCE [LARGE SCALE GENOMIC DNA]</scope>
    <source>
        <strain evidence="2 3">11061_1 CR5-6</strain>
    </source>
</reference>
<protein>
    <recommendedName>
        <fullName evidence="1">F-box domain-containing protein</fullName>
    </recommendedName>
</protein>
<accession>A0A0C3RTN3</accession>
<dbReference type="AlphaFoldDB" id="A0A0C3RTN3"/>
<dbReference type="InterPro" id="IPR036047">
    <property type="entry name" value="F-box-like_dom_sf"/>
</dbReference>
<dbReference type="EMBL" id="KN840586">
    <property type="protein sequence ID" value="KIP04116.1"/>
    <property type="molecule type" value="Genomic_DNA"/>
</dbReference>
<feature type="non-terminal residue" evidence="2">
    <location>
        <position position="539"/>
    </location>
</feature>
<evidence type="ECO:0000313" key="2">
    <source>
        <dbReference type="EMBL" id="KIP04116.1"/>
    </source>
</evidence>
<name>A0A0C3RTN3_PHLG1</name>
<dbReference type="Gene3D" id="3.80.10.10">
    <property type="entry name" value="Ribonuclease Inhibitor"/>
    <property type="match status" value="1"/>
</dbReference>
<dbReference type="SUPFAM" id="SSF81383">
    <property type="entry name" value="F-box domain"/>
    <property type="match status" value="1"/>
</dbReference>
<dbReference type="InterPro" id="IPR032675">
    <property type="entry name" value="LRR_dom_sf"/>
</dbReference>